<organism evidence="2 3">
    <name type="scientific">Biomphalaria pfeifferi</name>
    <name type="common">Bloodfluke planorb</name>
    <name type="synonym">Freshwater snail</name>
    <dbReference type="NCBI Taxonomy" id="112525"/>
    <lineage>
        <taxon>Eukaryota</taxon>
        <taxon>Metazoa</taxon>
        <taxon>Spiralia</taxon>
        <taxon>Lophotrochozoa</taxon>
        <taxon>Mollusca</taxon>
        <taxon>Gastropoda</taxon>
        <taxon>Heterobranchia</taxon>
        <taxon>Euthyneura</taxon>
        <taxon>Panpulmonata</taxon>
        <taxon>Hygrophila</taxon>
        <taxon>Lymnaeoidea</taxon>
        <taxon>Planorbidae</taxon>
        <taxon>Biomphalaria</taxon>
    </lineage>
</organism>
<dbReference type="EMBL" id="JASAOG010000183">
    <property type="protein sequence ID" value="KAK0045247.1"/>
    <property type="molecule type" value="Genomic_DNA"/>
</dbReference>
<feature type="transmembrane region" description="Helical" evidence="1">
    <location>
        <begin position="128"/>
        <end position="151"/>
    </location>
</feature>
<keyword evidence="2" id="KW-0675">Receptor</keyword>
<evidence type="ECO:0000313" key="3">
    <source>
        <dbReference type="Proteomes" id="UP001233172"/>
    </source>
</evidence>
<dbReference type="Proteomes" id="UP001233172">
    <property type="component" value="Unassembled WGS sequence"/>
</dbReference>
<protein>
    <submittedName>
        <fullName evidence="2">Growth hormone secretagogue receptor type 1</fullName>
    </submittedName>
</protein>
<dbReference type="InterPro" id="IPR019427">
    <property type="entry name" value="7TM_GPCR_serpentine_rcpt_Srw"/>
</dbReference>
<reference evidence="2" key="1">
    <citation type="journal article" date="2023" name="PLoS Negl. Trop. Dis.">
        <title>A genome sequence for Biomphalaria pfeifferi, the major vector snail for the human-infecting parasite Schistosoma mansoni.</title>
        <authorList>
            <person name="Bu L."/>
            <person name="Lu L."/>
            <person name="Laidemitt M.R."/>
            <person name="Zhang S.M."/>
            <person name="Mutuku M."/>
            <person name="Mkoji G."/>
            <person name="Steinauer M."/>
            <person name="Loker E.S."/>
        </authorList>
    </citation>
    <scope>NUCLEOTIDE SEQUENCE</scope>
    <source>
        <strain evidence="2">KasaAsao</strain>
    </source>
</reference>
<dbReference type="SUPFAM" id="SSF81321">
    <property type="entry name" value="Family A G protein-coupled receptor-like"/>
    <property type="match status" value="1"/>
</dbReference>
<sequence>MSLSTVSQLILVICSTLLTCALKASSSVRFRSSDSVGSLLQTRKRRSKLSKLSVQEKKLIRMVLSLASPTRKRRSKLSKLSIQEKKLIRMVLSLAVLQMACKVPRLSLIVFYNAYPGIGADDRDFAEVIWAAASVFVTIGCTANTFCYYFLNSSYRKVFKSMTGLKSK</sequence>
<accession>A0AAD8B0H2</accession>
<evidence type="ECO:0000256" key="1">
    <source>
        <dbReference type="SAM" id="Phobius"/>
    </source>
</evidence>
<name>A0AAD8B0H2_BIOPF</name>
<dbReference type="GO" id="GO:0008528">
    <property type="term" value="F:G protein-coupled peptide receptor activity"/>
    <property type="evidence" value="ECO:0007669"/>
    <property type="project" value="InterPro"/>
</dbReference>
<keyword evidence="3" id="KW-1185">Reference proteome</keyword>
<gene>
    <name evidence="2" type="ORF">Bpfe_025256</name>
</gene>
<keyword evidence="1" id="KW-0472">Membrane</keyword>
<evidence type="ECO:0000313" key="2">
    <source>
        <dbReference type="EMBL" id="KAK0045247.1"/>
    </source>
</evidence>
<dbReference type="Gene3D" id="1.20.1070.10">
    <property type="entry name" value="Rhodopsin 7-helix transmembrane proteins"/>
    <property type="match status" value="1"/>
</dbReference>
<reference evidence="2" key="2">
    <citation type="submission" date="2023-04" db="EMBL/GenBank/DDBJ databases">
        <authorList>
            <person name="Bu L."/>
            <person name="Lu L."/>
            <person name="Laidemitt M.R."/>
            <person name="Zhang S.M."/>
            <person name="Mutuku M."/>
            <person name="Mkoji G."/>
            <person name="Steinauer M."/>
            <person name="Loker E.S."/>
        </authorList>
    </citation>
    <scope>NUCLEOTIDE SEQUENCE</scope>
    <source>
        <strain evidence="2">KasaAsao</strain>
        <tissue evidence="2">Whole Snail</tissue>
    </source>
</reference>
<dbReference type="Pfam" id="PF10324">
    <property type="entry name" value="7TM_GPCR_Srw"/>
    <property type="match status" value="1"/>
</dbReference>
<keyword evidence="1" id="KW-0812">Transmembrane</keyword>
<comment type="caution">
    <text evidence="2">The sequence shown here is derived from an EMBL/GenBank/DDBJ whole genome shotgun (WGS) entry which is preliminary data.</text>
</comment>
<dbReference type="AlphaFoldDB" id="A0AAD8B0H2"/>
<keyword evidence="1" id="KW-1133">Transmembrane helix</keyword>
<proteinExistence type="predicted"/>
<feature type="transmembrane region" description="Helical" evidence="1">
    <location>
        <begin position="6"/>
        <end position="24"/>
    </location>
</feature>
<feature type="transmembrane region" description="Helical" evidence="1">
    <location>
        <begin position="87"/>
        <end position="108"/>
    </location>
</feature>